<dbReference type="RefSeq" id="WP_189081191.1">
    <property type="nucleotide sequence ID" value="NZ_BMMX01000023.1"/>
</dbReference>
<dbReference type="InterPro" id="IPR001610">
    <property type="entry name" value="PAC"/>
</dbReference>
<feature type="domain" description="PAC" evidence="12">
    <location>
        <begin position="359"/>
        <end position="411"/>
    </location>
</feature>
<organism evidence="13 14">
    <name type="scientific">Mangrovihabitans endophyticus</name>
    <dbReference type="NCBI Taxonomy" id="1751298"/>
    <lineage>
        <taxon>Bacteria</taxon>
        <taxon>Bacillati</taxon>
        <taxon>Actinomycetota</taxon>
        <taxon>Actinomycetes</taxon>
        <taxon>Micromonosporales</taxon>
        <taxon>Micromonosporaceae</taxon>
        <taxon>Mangrovihabitans</taxon>
    </lineage>
</organism>
<dbReference type="InterPro" id="IPR003661">
    <property type="entry name" value="HisK_dim/P_dom"/>
</dbReference>
<feature type="transmembrane region" description="Helical" evidence="9">
    <location>
        <begin position="122"/>
        <end position="140"/>
    </location>
</feature>
<dbReference type="Proteomes" id="UP000656042">
    <property type="component" value="Unassembled WGS sequence"/>
</dbReference>
<keyword evidence="5" id="KW-0808">Transferase</keyword>
<dbReference type="CDD" id="cd00130">
    <property type="entry name" value="PAS"/>
    <property type="match status" value="1"/>
</dbReference>
<evidence type="ECO:0000256" key="5">
    <source>
        <dbReference type="ARBA" id="ARBA00022679"/>
    </source>
</evidence>
<keyword evidence="9" id="KW-1133">Transmembrane helix</keyword>
<dbReference type="InterPro" id="IPR050736">
    <property type="entry name" value="Sensor_HK_Regulatory"/>
</dbReference>
<dbReference type="PROSITE" id="PS50113">
    <property type="entry name" value="PAC"/>
    <property type="match status" value="1"/>
</dbReference>
<dbReference type="Gene3D" id="3.30.565.10">
    <property type="entry name" value="Histidine kinase-like ATPase, C-terminal domain"/>
    <property type="match status" value="1"/>
</dbReference>
<evidence type="ECO:0000256" key="3">
    <source>
        <dbReference type="ARBA" id="ARBA00012438"/>
    </source>
</evidence>
<evidence type="ECO:0000256" key="7">
    <source>
        <dbReference type="ARBA" id="ARBA00023012"/>
    </source>
</evidence>
<dbReference type="CDD" id="cd00082">
    <property type="entry name" value="HisKA"/>
    <property type="match status" value="1"/>
</dbReference>
<keyword evidence="8" id="KW-0175">Coiled coil</keyword>
<feature type="transmembrane region" description="Helical" evidence="9">
    <location>
        <begin position="179"/>
        <end position="199"/>
    </location>
</feature>
<evidence type="ECO:0000313" key="13">
    <source>
        <dbReference type="EMBL" id="GGL04834.1"/>
    </source>
</evidence>
<dbReference type="Pfam" id="PF00512">
    <property type="entry name" value="HisKA"/>
    <property type="match status" value="1"/>
</dbReference>
<feature type="transmembrane region" description="Helical" evidence="9">
    <location>
        <begin position="42"/>
        <end position="64"/>
    </location>
</feature>
<dbReference type="PRINTS" id="PR00344">
    <property type="entry name" value="BCTRLSENSOR"/>
</dbReference>
<comment type="subcellular location">
    <subcellularLocation>
        <location evidence="2">Cell membrane</location>
    </subcellularLocation>
</comment>
<feature type="transmembrane region" description="Helical" evidence="9">
    <location>
        <begin position="152"/>
        <end position="173"/>
    </location>
</feature>
<name>A0A8J3C3Z6_9ACTN</name>
<keyword evidence="4" id="KW-0597">Phosphoprotein</keyword>
<evidence type="ECO:0000259" key="12">
    <source>
        <dbReference type="PROSITE" id="PS50113"/>
    </source>
</evidence>
<evidence type="ECO:0000256" key="9">
    <source>
        <dbReference type="SAM" id="Phobius"/>
    </source>
</evidence>
<dbReference type="Gene3D" id="1.10.287.130">
    <property type="match status" value="1"/>
</dbReference>
<evidence type="ECO:0000256" key="2">
    <source>
        <dbReference type="ARBA" id="ARBA00004236"/>
    </source>
</evidence>
<evidence type="ECO:0000259" key="10">
    <source>
        <dbReference type="PROSITE" id="PS50109"/>
    </source>
</evidence>
<dbReference type="Gene3D" id="3.30.450.20">
    <property type="entry name" value="PAS domain"/>
    <property type="match status" value="1"/>
</dbReference>
<keyword evidence="9" id="KW-0812">Transmembrane</keyword>
<dbReference type="SUPFAM" id="SSF55785">
    <property type="entry name" value="PYP-like sensor domain (PAS domain)"/>
    <property type="match status" value="1"/>
</dbReference>
<evidence type="ECO:0000313" key="14">
    <source>
        <dbReference type="Proteomes" id="UP000656042"/>
    </source>
</evidence>
<dbReference type="InterPro" id="IPR013656">
    <property type="entry name" value="PAS_4"/>
</dbReference>
<evidence type="ECO:0000256" key="4">
    <source>
        <dbReference type="ARBA" id="ARBA00022553"/>
    </source>
</evidence>
<feature type="coiled-coil region" evidence="8">
    <location>
        <begin position="402"/>
        <end position="429"/>
    </location>
</feature>
<evidence type="ECO:0000259" key="11">
    <source>
        <dbReference type="PROSITE" id="PS50112"/>
    </source>
</evidence>
<dbReference type="InterPro" id="IPR003594">
    <property type="entry name" value="HATPase_dom"/>
</dbReference>
<dbReference type="SMART" id="SM00388">
    <property type="entry name" value="HisKA"/>
    <property type="match status" value="1"/>
</dbReference>
<reference evidence="13" key="1">
    <citation type="journal article" date="2014" name="Int. J. Syst. Evol. Microbiol.">
        <title>Complete genome sequence of Corynebacterium casei LMG S-19264T (=DSM 44701T), isolated from a smear-ripened cheese.</title>
        <authorList>
            <consortium name="US DOE Joint Genome Institute (JGI-PGF)"/>
            <person name="Walter F."/>
            <person name="Albersmeier A."/>
            <person name="Kalinowski J."/>
            <person name="Ruckert C."/>
        </authorList>
    </citation>
    <scope>NUCLEOTIDE SEQUENCE</scope>
    <source>
        <strain evidence="13">CGMCC 4.7299</strain>
    </source>
</reference>
<dbReference type="Pfam" id="PF02518">
    <property type="entry name" value="HATPase_c"/>
    <property type="match status" value="1"/>
</dbReference>
<proteinExistence type="predicted"/>
<dbReference type="SMART" id="SM00086">
    <property type="entry name" value="PAC"/>
    <property type="match status" value="1"/>
</dbReference>
<comment type="caution">
    <text evidence="13">The sequence shown here is derived from an EMBL/GenBank/DDBJ whole genome shotgun (WGS) entry which is preliminary data.</text>
</comment>
<evidence type="ECO:0000256" key="8">
    <source>
        <dbReference type="SAM" id="Coils"/>
    </source>
</evidence>
<dbReference type="EMBL" id="BMMX01000023">
    <property type="protein sequence ID" value="GGL04834.1"/>
    <property type="molecule type" value="Genomic_DNA"/>
</dbReference>
<dbReference type="InterPro" id="IPR004358">
    <property type="entry name" value="Sig_transdc_His_kin-like_C"/>
</dbReference>
<dbReference type="Pfam" id="PF08448">
    <property type="entry name" value="PAS_4"/>
    <property type="match status" value="1"/>
</dbReference>
<dbReference type="PROSITE" id="PS50112">
    <property type="entry name" value="PAS"/>
    <property type="match status" value="1"/>
</dbReference>
<dbReference type="AlphaFoldDB" id="A0A8J3C3Z6"/>
<dbReference type="PANTHER" id="PTHR43711:SF1">
    <property type="entry name" value="HISTIDINE KINASE 1"/>
    <property type="match status" value="1"/>
</dbReference>
<dbReference type="InterPro" id="IPR035965">
    <property type="entry name" value="PAS-like_dom_sf"/>
</dbReference>
<dbReference type="GO" id="GO:0000155">
    <property type="term" value="F:phosphorelay sensor kinase activity"/>
    <property type="evidence" value="ECO:0007669"/>
    <property type="project" value="InterPro"/>
</dbReference>
<feature type="transmembrane region" description="Helical" evidence="9">
    <location>
        <begin position="76"/>
        <end position="102"/>
    </location>
</feature>
<keyword evidence="7" id="KW-0902">Two-component regulatory system</keyword>
<dbReference type="SMART" id="SM00387">
    <property type="entry name" value="HATPase_c"/>
    <property type="match status" value="1"/>
</dbReference>
<dbReference type="EC" id="2.7.13.3" evidence="3"/>
<dbReference type="InterPro" id="IPR036097">
    <property type="entry name" value="HisK_dim/P_sf"/>
</dbReference>
<protein>
    <recommendedName>
        <fullName evidence="3">histidine kinase</fullName>
        <ecNumber evidence="3">2.7.13.3</ecNumber>
    </recommendedName>
</protein>
<dbReference type="InterPro" id="IPR000700">
    <property type="entry name" value="PAS-assoc_C"/>
</dbReference>
<comment type="catalytic activity">
    <reaction evidence="1">
        <text>ATP + protein L-histidine = ADP + protein N-phospho-L-histidine.</text>
        <dbReference type="EC" id="2.7.13.3"/>
    </reaction>
</comment>
<dbReference type="SUPFAM" id="SSF55874">
    <property type="entry name" value="ATPase domain of HSP90 chaperone/DNA topoisomerase II/histidine kinase"/>
    <property type="match status" value="1"/>
</dbReference>
<dbReference type="SUPFAM" id="SSF47384">
    <property type="entry name" value="Homodimeric domain of signal transducing histidine kinase"/>
    <property type="match status" value="1"/>
</dbReference>
<gene>
    <name evidence="13" type="ORF">GCM10012284_44250</name>
</gene>
<accession>A0A8J3C3Z6</accession>
<sequence>MATTTVHRVGTALATSGLVIAAVVLAGWSAPVRVLVQVVPGAPMMTPLTAVLLMLLGTAVLLRARPVTRRVAQRCGVGLGLLVSAGAVVVLFGYLSSLPIGIDRLLFVTQTQEVRGTGRSSPHTAIALLCFGLTVALLDVRPPRFRPATPLFVAGVTVSLTGLLGYAYGVAYLHSLDRVTGMAVHTALCLLLLAGGISAARPDRGVAQMLTSHGPGRVLARRLGPVMLLVPFLAGVLSSGTNRIAGAVPQFLITLVIIGCVLVLMAAVGHVTTTVDAADRRLRDQQAFTNTLLHSLHSGVVVLDPQARVIDVNPRWCELAGRPADAMLGARPPFPWWPGDRATDLGRHLAGTMRGDVPVRTEQCLARPDGSTVTVLATIAPARNADGTTLAWVCTHTDITELKRVEAALRTHTDELERANHELADSNQLKTDLMAMLTHEIAQPLSSIVGSAELLADTSSPEADTPALARRIGAAGHRLTRMVSDMLLMFRLETHAATARPQPVDVGELVTTLVADLAPADDLRHEFDVGLHAYADPDHLRQILTNLVTNARKYGQPPVVIRAQRIGNHVRFTVRDHGSGVPDEFVPHLFSRFTRSETMAAAPGIGLGLYITQQLAQANGATIVYRHATPHGAEFVLDIPAAQIPAFSREAGGRSGVMSPG</sequence>
<dbReference type="InterPro" id="IPR036890">
    <property type="entry name" value="HATPase_C_sf"/>
</dbReference>
<feature type="transmembrane region" description="Helical" evidence="9">
    <location>
        <begin position="251"/>
        <end position="273"/>
    </location>
</feature>
<dbReference type="NCBIfam" id="TIGR00229">
    <property type="entry name" value="sensory_box"/>
    <property type="match status" value="1"/>
</dbReference>
<dbReference type="PROSITE" id="PS50109">
    <property type="entry name" value="HIS_KIN"/>
    <property type="match status" value="1"/>
</dbReference>
<keyword evidence="9" id="KW-0472">Membrane</keyword>
<keyword evidence="6" id="KW-0418">Kinase</keyword>
<evidence type="ECO:0000256" key="6">
    <source>
        <dbReference type="ARBA" id="ARBA00022777"/>
    </source>
</evidence>
<feature type="domain" description="PAS" evidence="11">
    <location>
        <begin position="285"/>
        <end position="329"/>
    </location>
</feature>
<feature type="domain" description="Histidine kinase" evidence="10">
    <location>
        <begin position="436"/>
        <end position="643"/>
    </location>
</feature>
<dbReference type="InterPro" id="IPR000014">
    <property type="entry name" value="PAS"/>
</dbReference>
<dbReference type="InterPro" id="IPR005467">
    <property type="entry name" value="His_kinase_dom"/>
</dbReference>
<keyword evidence="14" id="KW-1185">Reference proteome</keyword>
<reference evidence="13" key="2">
    <citation type="submission" date="2020-09" db="EMBL/GenBank/DDBJ databases">
        <authorList>
            <person name="Sun Q."/>
            <person name="Zhou Y."/>
        </authorList>
    </citation>
    <scope>NUCLEOTIDE SEQUENCE</scope>
    <source>
        <strain evidence="13">CGMCC 4.7299</strain>
    </source>
</reference>
<dbReference type="PANTHER" id="PTHR43711">
    <property type="entry name" value="TWO-COMPONENT HISTIDINE KINASE"/>
    <property type="match status" value="1"/>
</dbReference>
<evidence type="ECO:0000256" key="1">
    <source>
        <dbReference type="ARBA" id="ARBA00000085"/>
    </source>
</evidence>
<dbReference type="SMART" id="SM00091">
    <property type="entry name" value="PAS"/>
    <property type="match status" value="1"/>
</dbReference>
<feature type="transmembrane region" description="Helical" evidence="9">
    <location>
        <begin position="12"/>
        <end position="30"/>
    </location>
</feature>
<dbReference type="GO" id="GO:0005886">
    <property type="term" value="C:plasma membrane"/>
    <property type="evidence" value="ECO:0007669"/>
    <property type="project" value="UniProtKB-SubCell"/>
</dbReference>